<dbReference type="AlphaFoldDB" id="A0A3N0WVW8"/>
<dbReference type="NCBIfam" id="TIGR02284">
    <property type="entry name" value="PA2169 family four-helix-bundle protein"/>
    <property type="match status" value="1"/>
</dbReference>
<accession>A0A3N0WVW8</accession>
<dbReference type="Pfam" id="PF09537">
    <property type="entry name" value="DUF2383"/>
    <property type="match status" value="1"/>
</dbReference>
<gene>
    <name evidence="2" type="ORF">EGI11_06850</name>
</gene>
<evidence type="ECO:0000313" key="2">
    <source>
        <dbReference type="EMBL" id="ROI09123.1"/>
    </source>
</evidence>
<dbReference type="InterPro" id="IPR012347">
    <property type="entry name" value="Ferritin-like"/>
</dbReference>
<organism evidence="2 3">
    <name type="scientific">Kaistella daneshvariae</name>
    <dbReference type="NCBI Taxonomy" id="2487074"/>
    <lineage>
        <taxon>Bacteria</taxon>
        <taxon>Pseudomonadati</taxon>
        <taxon>Bacteroidota</taxon>
        <taxon>Flavobacteriia</taxon>
        <taxon>Flavobacteriales</taxon>
        <taxon>Weeksellaceae</taxon>
        <taxon>Chryseobacterium group</taxon>
        <taxon>Kaistella</taxon>
    </lineage>
</organism>
<dbReference type="Gene3D" id="1.20.1260.10">
    <property type="match status" value="1"/>
</dbReference>
<dbReference type="InterPro" id="IPR009078">
    <property type="entry name" value="Ferritin-like_SF"/>
</dbReference>
<proteinExistence type="predicted"/>
<comment type="caution">
    <text evidence="2">The sequence shown here is derived from an EMBL/GenBank/DDBJ whole genome shotgun (WGS) entry which is preliminary data.</text>
</comment>
<dbReference type="SUPFAM" id="SSF47240">
    <property type="entry name" value="Ferritin-like"/>
    <property type="match status" value="1"/>
</dbReference>
<evidence type="ECO:0000259" key="1">
    <source>
        <dbReference type="Pfam" id="PF09537"/>
    </source>
</evidence>
<reference evidence="3" key="2">
    <citation type="submission" date="2018-11" db="EMBL/GenBank/DDBJ databases">
        <title>Proposal to divide the Flavobacteriaceae and reorganize its genera based on Amino Acid Identity values calculated from whole genome sequences.</title>
        <authorList>
            <person name="Nicholson A.C."/>
            <person name="Gulvik C.A."/>
            <person name="Whitney A.M."/>
            <person name="Humrighouse B.W."/>
            <person name="Bell M."/>
            <person name="Holmens B."/>
            <person name="Steigerwalt A."/>
            <person name="Villarma A."/>
            <person name="Sheth M."/>
            <person name="Batra D."/>
            <person name="Pryor J."/>
            <person name="Bernardet J.-F."/>
            <person name="Hugo C."/>
            <person name="Kampfer P."/>
            <person name="Newman J."/>
            <person name="Mcquiston J.R."/>
        </authorList>
    </citation>
    <scope>NUCLEOTIDE SEQUENCE [LARGE SCALE GENOMIC DNA]</scope>
    <source>
        <strain evidence="3">H3056</strain>
    </source>
</reference>
<dbReference type="EMBL" id="RJUG01000003">
    <property type="protein sequence ID" value="ROI09123.1"/>
    <property type="molecule type" value="Genomic_DNA"/>
</dbReference>
<reference evidence="3" key="1">
    <citation type="submission" date="2018-11" db="EMBL/GenBank/DDBJ databases">
        <title>Proposal to divide the Flavobacteriaceae and reorganize its genera based on Amino Acid Identity values calculated from whole genome sequences.</title>
        <authorList>
            <person name="Nicholson A.C."/>
            <person name="Gulvik C.A."/>
            <person name="Whitney A.M."/>
            <person name="Humrighouse B.W."/>
            <person name="Bell M."/>
            <person name="Holmes B."/>
            <person name="Steigerwalt A."/>
            <person name="Villarma A."/>
            <person name="Sheth M."/>
            <person name="Batra D."/>
            <person name="Pryor J."/>
            <person name="Bernardet J.-F."/>
            <person name="Hugo C."/>
            <person name="Kampfer P."/>
            <person name="Newman J."/>
            <person name="Mcquiston J.R."/>
        </authorList>
    </citation>
    <scope>NUCLEOTIDE SEQUENCE [LARGE SCALE GENOMIC DNA]</scope>
    <source>
        <strain evidence="3">H3056</strain>
    </source>
</reference>
<name>A0A3N0WVW8_9FLAO</name>
<sequence>MALNSVKYGDYQFNGIFSVAEKELTSKKFKMENDKVVSELNDLLTKNYDAEKGYKEAAEKIEHRALKSYFESQAQNRYDFGHKIKELIAKYGGTPDKGTSLAGDLHRTWIAIRSAFATGDQAIYEECIRGEETFSEEYGEVLNDTNLPQDVRDMVRKQKDSVDRALVALRTMEDFAS</sequence>
<feature type="domain" description="DUF2383" evidence="1">
    <location>
        <begin position="36"/>
        <end position="143"/>
    </location>
</feature>
<dbReference type="InterPro" id="IPR019052">
    <property type="entry name" value="DUF2383"/>
</dbReference>
<dbReference type="InterPro" id="IPR011971">
    <property type="entry name" value="CHP02284"/>
</dbReference>
<dbReference type="Proteomes" id="UP000270224">
    <property type="component" value="Unassembled WGS sequence"/>
</dbReference>
<protein>
    <submittedName>
        <fullName evidence="2">PA2169 family four-helix-bundle protein</fullName>
    </submittedName>
</protein>
<evidence type="ECO:0000313" key="3">
    <source>
        <dbReference type="Proteomes" id="UP000270224"/>
    </source>
</evidence>